<evidence type="ECO:0000256" key="3">
    <source>
        <dbReference type="ARBA" id="ARBA00022723"/>
    </source>
</evidence>
<keyword evidence="3 9" id="KW-0479">Metal-binding</keyword>
<evidence type="ECO:0000256" key="10">
    <source>
        <dbReference type="RuleBase" id="RU000607"/>
    </source>
</evidence>
<dbReference type="PANTHER" id="PTHR11108:SF1">
    <property type="entry name" value="FERROCHELATASE, MITOCHONDRIAL"/>
    <property type="match status" value="1"/>
</dbReference>
<dbReference type="CDD" id="cd03411">
    <property type="entry name" value="Ferrochelatase_N"/>
    <property type="match status" value="1"/>
</dbReference>
<evidence type="ECO:0000256" key="9">
    <source>
        <dbReference type="HAMAP-Rule" id="MF_00323"/>
    </source>
</evidence>
<organism evidence="12 13">
    <name type="scientific">Paenibacillus campinasensis</name>
    <dbReference type="NCBI Taxonomy" id="66347"/>
    <lineage>
        <taxon>Bacteria</taxon>
        <taxon>Bacillati</taxon>
        <taxon>Bacillota</taxon>
        <taxon>Bacilli</taxon>
        <taxon>Bacillales</taxon>
        <taxon>Paenibacillaceae</taxon>
        <taxon>Paenibacillus</taxon>
    </lineage>
</organism>
<dbReference type="HAMAP" id="MF_00323">
    <property type="entry name" value="Ferrochelatase"/>
    <property type="match status" value="1"/>
</dbReference>
<evidence type="ECO:0000313" key="12">
    <source>
        <dbReference type="EMBL" id="PAD78893.1"/>
    </source>
</evidence>
<keyword evidence="6 9" id="KW-0456">Lyase</keyword>
<evidence type="ECO:0000256" key="1">
    <source>
        <dbReference type="ARBA" id="ARBA00004744"/>
    </source>
</evidence>
<dbReference type="Pfam" id="PF00762">
    <property type="entry name" value="Ferrochelatase"/>
    <property type="match status" value="1"/>
</dbReference>
<name>A0A268F0N1_9BACL</name>
<dbReference type="EMBL" id="WOAA01000003">
    <property type="protein sequence ID" value="MUG65579.1"/>
    <property type="molecule type" value="Genomic_DNA"/>
</dbReference>
<dbReference type="UniPathway" id="UPA00252"/>
<dbReference type="GO" id="GO:0004325">
    <property type="term" value="F:ferrochelatase activity"/>
    <property type="evidence" value="ECO:0007669"/>
    <property type="project" value="UniProtKB-UniRule"/>
</dbReference>
<evidence type="ECO:0000313" key="14">
    <source>
        <dbReference type="Proteomes" id="UP000435177"/>
    </source>
</evidence>
<dbReference type="SUPFAM" id="SSF53800">
    <property type="entry name" value="Chelatase"/>
    <property type="match status" value="1"/>
</dbReference>
<dbReference type="CDD" id="cd00419">
    <property type="entry name" value="Ferrochelatase_C"/>
    <property type="match status" value="1"/>
</dbReference>
<comment type="similarity">
    <text evidence="2 9 10">Belongs to the ferrochelatase family.</text>
</comment>
<keyword evidence="7 9" id="KW-0627">Porphyrin biosynthesis</keyword>
<evidence type="ECO:0000313" key="11">
    <source>
        <dbReference type="EMBL" id="MUG65579.1"/>
    </source>
</evidence>
<reference evidence="12 13" key="1">
    <citation type="submission" date="2017-07" db="EMBL/GenBank/DDBJ databases">
        <title>Isolation and whole genome analysis of endospore-forming bacteria from heroin.</title>
        <authorList>
            <person name="Kalinowski J."/>
            <person name="Ahrens B."/>
            <person name="Al-Dilaimi A."/>
            <person name="Winkler A."/>
            <person name="Wibberg D."/>
            <person name="Schleenbecker U."/>
            <person name="Ruckert C."/>
            <person name="Wolfel R."/>
            <person name="Grass G."/>
        </authorList>
    </citation>
    <scope>NUCLEOTIDE SEQUENCE [LARGE SCALE GENOMIC DNA]</scope>
    <source>
        <strain evidence="12 13">7537-G1</strain>
    </source>
</reference>
<feature type="binding site" evidence="9">
    <location>
        <begin position="45"/>
        <end position="46"/>
    </location>
    <ligand>
        <name>Fe-coproporphyrin III</name>
        <dbReference type="ChEBI" id="CHEBI:68438"/>
    </ligand>
</feature>
<comment type="function">
    <text evidence="9 10">Involved in coproporphyrin-dependent heme b biosynthesis. Catalyzes the insertion of ferrous iron into coproporphyrin III to form Fe-coproporphyrin III.</text>
</comment>
<dbReference type="Proteomes" id="UP000435177">
    <property type="component" value="Unassembled WGS sequence"/>
</dbReference>
<reference evidence="11 14" key="2">
    <citation type="submission" date="2019-11" db="EMBL/GenBank/DDBJ databases">
        <title>Draft genome sequences of five Paenibacillus species of dairy origin.</title>
        <authorList>
            <person name="Olajide A.M."/>
            <person name="Chen S."/>
            <person name="Lapointe G."/>
        </authorList>
    </citation>
    <scope>NUCLEOTIDE SEQUENCE [LARGE SCALE GENOMIC DNA]</scope>
    <source>
        <strain evidence="11 14">3CS1</strain>
    </source>
</reference>
<keyword evidence="5 9" id="KW-0350">Heme biosynthesis</keyword>
<keyword evidence="4 9" id="KW-0408">Iron</keyword>
<comment type="caution">
    <text evidence="12">The sequence shown here is derived from an EMBL/GenBank/DDBJ whole genome shotgun (WGS) entry which is preliminary data.</text>
</comment>
<dbReference type="InterPro" id="IPR033659">
    <property type="entry name" value="Ferrochelatase_N"/>
</dbReference>
<dbReference type="InterPro" id="IPR033644">
    <property type="entry name" value="Ferrochelatase_C"/>
</dbReference>
<comment type="subcellular location">
    <subcellularLocation>
        <location evidence="9 10">Cytoplasm</location>
    </subcellularLocation>
</comment>
<evidence type="ECO:0000256" key="8">
    <source>
        <dbReference type="ARBA" id="ARBA00024536"/>
    </source>
</evidence>
<dbReference type="InterPro" id="IPR001015">
    <property type="entry name" value="Ferrochelatase"/>
</dbReference>
<evidence type="ECO:0000256" key="7">
    <source>
        <dbReference type="ARBA" id="ARBA00023244"/>
    </source>
</evidence>
<dbReference type="Gene3D" id="3.40.50.1400">
    <property type="match status" value="2"/>
</dbReference>
<evidence type="ECO:0000256" key="4">
    <source>
        <dbReference type="ARBA" id="ARBA00023004"/>
    </source>
</evidence>
<dbReference type="GO" id="GO:0005737">
    <property type="term" value="C:cytoplasm"/>
    <property type="evidence" value="ECO:0007669"/>
    <property type="project" value="UniProtKB-SubCell"/>
</dbReference>
<feature type="binding site" evidence="9">
    <location>
        <position position="266"/>
    </location>
    <ligand>
        <name>Fe(2+)</name>
        <dbReference type="ChEBI" id="CHEBI:29033"/>
    </ligand>
</feature>
<evidence type="ECO:0000256" key="5">
    <source>
        <dbReference type="ARBA" id="ARBA00023133"/>
    </source>
</evidence>
<accession>A0A268F0N1</accession>
<dbReference type="NCBIfam" id="TIGR00109">
    <property type="entry name" value="hemH"/>
    <property type="match status" value="1"/>
</dbReference>
<dbReference type="EMBL" id="NPBY01000015">
    <property type="protein sequence ID" value="PAD78893.1"/>
    <property type="molecule type" value="Genomic_DNA"/>
</dbReference>
<dbReference type="EC" id="4.99.1.9" evidence="9"/>
<proteinExistence type="inferred from homology"/>
<dbReference type="GO" id="GO:0006783">
    <property type="term" value="P:heme biosynthetic process"/>
    <property type="evidence" value="ECO:0007669"/>
    <property type="project" value="UniProtKB-UniRule"/>
</dbReference>
<gene>
    <name evidence="9" type="primary">cpfC</name>
    <name evidence="12" type="ORF">CHH67_05425</name>
    <name evidence="11" type="ORF">GNP94_06100</name>
</gene>
<dbReference type="PANTHER" id="PTHR11108">
    <property type="entry name" value="FERROCHELATASE"/>
    <property type="match status" value="1"/>
</dbReference>
<feature type="binding site" evidence="9">
    <location>
        <position position="127"/>
    </location>
    <ligand>
        <name>Fe-coproporphyrin III</name>
        <dbReference type="ChEBI" id="CHEBI:68438"/>
    </ligand>
</feature>
<dbReference type="AlphaFoldDB" id="A0A268F0N1"/>
<dbReference type="PROSITE" id="PS00534">
    <property type="entry name" value="FERROCHELATASE"/>
    <property type="match status" value="1"/>
</dbReference>
<comment type="caution">
    <text evidence="9">Lacks conserved residue(s) required for the propagation of feature annotation.</text>
</comment>
<keyword evidence="9 10" id="KW-0963">Cytoplasm</keyword>
<dbReference type="GO" id="GO:0046872">
    <property type="term" value="F:metal ion binding"/>
    <property type="evidence" value="ECO:0007669"/>
    <property type="project" value="UniProtKB-UniRule"/>
</dbReference>
<feature type="binding site" evidence="9">
    <location>
        <position position="29"/>
    </location>
    <ligand>
        <name>Fe-coproporphyrin III</name>
        <dbReference type="ChEBI" id="CHEBI:68438"/>
    </ligand>
</feature>
<comment type="catalytic activity">
    <reaction evidence="8">
        <text>Fe-coproporphyrin III + 2 H(+) = coproporphyrin III + Fe(2+)</text>
        <dbReference type="Rhea" id="RHEA:49572"/>
        <dbReference type="ChEBI" id="CHEBI:15378"/>
        <dbReference type="ChEBI" id="CHEBI:29033"/>
        <dbReference type="ChEBI" id="CHEBI:68438"/>
        <dbReference type="ChEBI" id="CHEBI:131725"/>
        <dbReference type="EC" id="4.99.1.9"/>
    </reaction>
    <physiologicalReaction direction="right-to-left" evidence="8">
        <dbReference type="Rhea" id="RHEA:49574"/>
    </physiologicalReaction>
</comment>
<keyword evidence="14" id="KW-1185">Reference proteome</keyword>
<protein>
    <recommendedName>
        <fullName evidence="9">Coproporphyrin III ferrochelatase</fullName>
        <ecNumber evidence="9">4.99.1.9</ecNumber>
    </recommendedName>
</protein>
<dbReference type="InterPro" id="IPR019772">
    <property type="entry name" value="Ferrochelatase_AS"/>
</dbReference>
<sequence>MKSRIGVLVMSYGTPESMEGIESYYTHIRRGNKPSEEQLKELTERYEAIVGGVFPLRENTDRQVQTLQETLNVDPRAVDTEFVCYQGLKHASPYIEDGVESMVRDGITKAVGIVLAPHYSIMSIGSYIKRAQAKADELGLEISFVESYHLHPKLIEAFADRVSAKLNQFEEAGADRDSVRVLFSAHSLPERILSMGDPYQDQLLETSKAVADQAGVKQWQFTWQSAGRTAEPWLGPDILDTLQNLNKEQVEDVLVAPVGFVSDHLEVLYDLDIEAKSVAKEMDMRLMRIDSLNSDPLYMEALSDSVITLLAETQEQ</sequence>
<evidence type="ECO:0000256" key="2">
    <source>
        <dbReference type="ARBA" id="ARBA00007718"/>
    </source>
</evidence>
<dbReference type="OrthoDB" id="9776380at2"/>
<evidence type="ECO:0000313" key="13">
    <source>
        <dbReference type="Proteomes" id="UP000215596"/>
    </source>
</evidence>
<dbReference type="RefSeq" id="WP_095263975.1">
    <property type="nucleotide sequence ID" value="NZ_NPBY01000015.1"/>
</dbReference>
<feature type="binding site" evidence="9">
    <location>
        <position position="186"/>
    </location>
    <ligand>
        <name>Fe(2+)</name>
        <dbReference type="ChEBI" id="CHEBI:29033"/>
    </ligand>
</feature>
<feature type="binding site" description="axial binding residue" evidence="9">
    <location>
        <position position="12"/>
    </location>
    <ligand>
        <name>Fe-coproporphyrin III</name>
        <dbReference type="ChEBI" id="CHEBI:68438"/>
    </ligand>
    <ligandPart>
        <name>Fe</name>
        <dbReference type="ChEBI" id="CHEBI:18248"/>
    </ligandPart>
</feature>
<dbReference type="FunFam" id="3.40.50.1400:FF:000007">
    <property type="entry name" value="Ferrochelatase"/>
    <property type="match status" value="1"/>
</dbReference>
<comment type="pathway">
    <text evidence="1 9 10">Porphyrin-containing compound metabolism; protoheme biosynthesis.</text>
</comment>
<evidence type="ECO:0000256" key="6">
    <source>
        <dbReference type="ARBA" id="ARBA00023239"/>
    </source>
</evidence>
<dbReference type="Proteomes" id="UP000215596">
    <property type="component" value="Unassembled WGS sequence"/>
</dbReference>